<dbReference type="EMBL" id="CP101527">
    <property type="protein sequence ID" value="UZW75080.1"/>
    <property type="molecule type" value="Genomic_DNA"/>
</dbReference>
<evidence type="ECO:0008006" key="4">
    <source>
        <dbReference type="Google" id="ProtNLM"/>
    </source>
</evidence>
<keyword evidence="1" id="KW-0812">Transmembrane</keyword>
<evidence type="ECO:0000256" key="1">
    <source>
        <dbReference type="SAM" id="Phobius"/>
    </source>
</evidence>
<dbReference type="AlphaFoldDB" id="A0A9E8KQD4"/>
<dbReference type="RefSeq" id="WP_251813044.1">
    <property type="nucleotide sequence ID" value="NZ_CP101527.1"/>
</dbReference>
<proteinExistence type="predicted"/>
<gene>
    <name evidence="2" type="ORF">NNL22_00295</name>
</gene>
<reference evidence="2" key="1">
    <citation type="submission" date="2022-07" db="EMBL/GenBank/DDBJ databases">
        <title>Alkalimarinus sp. nov., isolated from gut of a Alitta virens.</title>
        <authorList>
            <person name="Yang A.I."/>
            <person name="Shin N.-R."/>
        </authorList>
    </citation>
    <scope>NUCLEOTIDE SEQUENCE</scope>
    <source>
        <strain evidence="2">FA028</strain>
    </source>
</reference>
<protein>
    <recommendedName>
        <fullName evidence="4">DUF3592 domain-containing protein</fullName>
    </recommendedName>
</protein>
<dbReference type="Proteomes" id="UP001164472">
    <property type="component" value="Chromosome"/>
</dbReference>
<evidence type="ECO:0000313" key="3">
    <source>
        <dbReference type="Proteomes" id="UP001164472"/>
    </source>
</evidence>
<organism evidence="2 3">
    <name type="scientific">Alkalimarinus sediminis</name>
    <dbReference type="NCBI Taxonomy" id="1632866"/>
    <lineage>
        <taxon>Bacteria</taxon>
        <taxon>Pseudomonadati</taxon>
        <taxon>Pseudomonadota</taxon>
        <taxon>Gammaproteobacteria</taxon>
        <taxon>Alteromonadales</taxon>
        <taxon>Alteromonadaceae</taxon>
        <taxon>Alkalimarinus</taxon>
    </lineage>
</organism>
<keyword evidence="1" id="KW-0472">Membrane</keyword>
<sequence length="192" mass="21539">MHSASSPISSSEKTSLYLSAARNHLGLIITFILTLLIPLGGILIGTMGDELLLVPIVVGTLFFLIPYFILLALRSSISFYYETALINQFGVETKATVSHKSLEDNSYHPRHQNSRGKDDSEKIEEIIYYIDYKYTYGKAFTSSFIIDNKELYNTIKIGDEVIIKVLPSSPEKSAPVRKKLAKEYGFEVSDCQ</sequence>
<feature type="transmembrane region" description="Helical" evidence="1">
    <location>
        <begin position="25"/>
        <end position="45"/>
    </location>
</feature>
<name>A0A9E8KQD4_9ALTE</name>
<dbReference type="KEGG" id="asem:NNL22_00295"/>
<keyword evidence="3" id="KW-1185">Reference proteome</keyword>
<accession>A0A9E8KQD4</accession>
<feature type="transmembrane region" description="Helical" evidence="1">
    <location>
        <begin position="51"/>
        <end position="73"/>
    </location>
</feature>
<keyword evidence="1" id="KW-1133">Transmembrane helix</keyword>
<evidence type="ECO:0000313" key="2">
    <source>
        <dbReference type="EMBL" id="UZW75080.1"/>
    </source>
</evidence>